<keyword evidence="2" id="KW-1185">Reference proteome</keyword>
<accession>A0A518EYH8</accession>
<evidence type="ECO:0000313" key="2">
    <source>
        <dbReference type="Proteomes" id="UP000320390"/>
    </source>
</evidence>
<evidence type="ECO:0000313" key="1">
    <source>
        <dbReference type="EMBL" id="QDV09146.1"/>
    </source>
</evidence>
<dbReference type="RefSeq" id="WP_145203034.1">
    <property type="nucleotide sequence ID" value="NZ_CP036434.1"/>
</dbReference>
<organism evidence="1 2">
    <name type="scientific">Saltatorellus ferox</name>
    <dbReference type="NCBI Taxonomy" id="2528018"/>
    <lineage>
        <taxon>Bacteria</taxon>
        <taxon>Pseudomonadati</taxon>
        <taxon>Planctomycetota</taxon>
        <taxon>Planctomycetia</taxon>
        <taxon>Planctomycetia incertae sedis</taxon>
        <taxon>Saltatorellus</taxon>
    </lineage>
</organism>
<sequence length="238" mass="25817">MRHPLLLGVLAMTSLASAFYLLRSSGVDAAQMVSQTSKVSTVESEGSEVSPDELALDGAAQVEVPWEAIAEDAYDTLVGSGFDLAGFTNQWGGFDESGHYRPDFDPLAQAAIGRALSEDESAVLAALVDLHEESIRQAALHAHSTLREALDSSWRAGEFDRRRARTAVETEAEARATAEKRHGGGFVYADTFTTGGWEISMVIRSHDHPRFHDAFRELWRAVSARDADLAREVATLAG</sequence>
<dbReference type="Proteomes" id="UP000320390">
    <property type="component" value="Chromosome"/>
</dbReference>
<gene>
    <name evidence="1" type="ORF">Poly30_47030</name>
</gene>
<proteinExistence type="predicted"/>
<dbReference type="EMBL" id="CP036434">
    <property type="protein sequence ID" value="QDV09146.1"/>
    <property type="molecule type" value="Genomic_DNA"/>
</dbReference>
<protein>
    <submittedName>
        <fullName evidence="1">Uncharacterized protein</fullName>
    </submittedName>
</protein>
<name>A0A518EYH8_9BACT</name>
<reference evidence="1 2" key="1">
    <citation type="submission" date="2019-02" db="EMBL/GenBank/DDBJ databases">
        <title>Deep-cultivation of Planctomycetes and their phenomic and genomic characterization uncovers novel biology.</title>
        <authorList>
            <person name="Wiegand S."/>
            <person name="Jogler M."/>
            <person name="Boedeker C."/>
            <person name="Pinto D."/>
            <person name="Vollmers J."/>
            <person name="Rivas-Marin E."/>
            <person name="Kohn T."/>
            <person name="Peeters S.H."/>
            <person name="Heuer A."/>
            <person name="Rast P."/>
            <person name="Oberbeckmann S."/>
            <person name="Bunk B."/>
            <person name="Jeske O."/>
            <person name="Meyerdierks A."/>
            <person name="Storesund J.E."/>
            <person name="Kallscheuer N."/>
            <person name="Luecker S."/>
            <person name="Lage O.M."/>
            <person name="Pohl T."/>
            <person name="Merkel B.J."/>
            <person name="Hornburger P."/>
            <person name="Mueller R.-W."/>
            <person name="Bruemmer F."/>
            <person name="Labrenz M."/>
            <person name="Spormann A.M."/>
            <person name="Op den Camp H."/>
            <person name="Overmann J."/>
            <person name="Amann R."/>
            <person name="Jetten M.S.M."/>
            <person name="Mascher T."/>
            <person name="Medema M.H."/>
            <person name="Devos D.P."/>
            <person name="Kaster A.-K."/>
            <person name="Ovreas L."/>
            <person name="Rohde M."/>
            <person name="Galperin M.Y."/>
            <person name="Jogler C."/>
        </authorList>
    </citation>
    <scope>NUCLEOTIDE SEQUENCE [LARGE SCALE GENOMIC DNA]</scope>
    <source>
        <strain evidence="1 2">Poly30</strain>
    </source>
</reference>
<dbReference type="AlphaFoldDB" id="A0A518EYH8"/>